<keyword evidence="1" id="KW-0067">ATP-binding</keyword>
<dbReference type="Pfam" id="PF03746">
    <property type="entry name" value="LamB_YcsF"/>
    <property type="match status" value="1"/>
</dbReference>
<dbReference type="NCBIfam" id="NF003816">
    <property type="entry name" value="PRK05406.1-5"/>
    <property type="match status" value="1"/>
</dbReference>
<proteinExistence type="inferred from homology"/>
<dbReference type="GO" id="GO:0005524">
    <property type="term" value="F:ATP binding"/>
    <property type="evidence" value="ECO:0007669"/>
    <property type="project" value="UniProtKB-UniRule"/>
</dbReference>
<comment type="similarity">
    <text evidence="1">Belongs to the LamB/PxpA family.</text>
</comment>
<keyword evidence="1" id="KW-0378">Hydrolase</keyword>
<dbReference type="InterPro" id="IPR011330">
    <property type="entry name" value="Glyco_hydro/deAcase_b/a-brl"/>
</dbReference>
<accession>A0A7G9R292</accession>
<dbReference type="HAMAP" id="MF_00691">
    <property type="entry name" value="PxpA"/>
    <property type="match status" value="1"/>
</dbReference>
<dbReference type="EMBL" id="CP060712">
    <property type="protein sequence ID" value="QNN49717.1"/>
    <property type="molecule type" value="Genomic_DNA"/>
</dbReference>
<keyword evidence="3" id="KW-1185">Reference proteome</keyword>
<dbReference type="RefSeq" id="WP_166101600.1">
    <property type="nucleotide sequence ID" value="NZ_BMMY01000004.1"/>
</dbReference>
<gene>
    <name evidence="1" type="primary">pxpA</name>
    <name evidence="2" type="ORF">H9L10_00980</name>
</gene>
<dbReference type="PANTHER" id="PTHR30292:SF0">
    <property type="entry name" value="5-OXOPROLINASE SUBUNIT A"/>
    <property type="match status" value="1"/>
</dbReference>
<sequence>MSAAPVVDLNSDVGESFGRWRLGDDEAVLALVTSANVACGFHAGDPSTLRRCCELAAERGVTVGAQVGYRDLPGFGRRFVDCSVPELVDDVIYQVGALDAMARTAGTRVAYVKPHGALYHATVEHVGHARAVVEATVAYDRSLPVVGLPGSQLLALAEAAGLRPVREAFADRGYRPDGTLVPRSQPGALLEDPAEVAERVLRLVTTGELEAVDGSAVTVGAESVCLHGDTPDAVAMGRAVRAALGDAGVEVRAFV</sequence>
<keyword evidence="1" id="KW-0547">Nucleotide-binding</keyword>
<comment type="function">
    <text evidence="1">Catalyzes the cleavage of 5-oxoproline to form L-glutamate coupled to the hydrolysis of ATP to ADP and inorganic phosphate.</text>
</comment>
<dbReference type="PANTHER" id="PTHR30292">
    <property type="entry name" value="UNCHARACTERIZED PROTEIN YBGL-RELATED"/>
    <property type="match status" value="1"/>
</dbReference>
<dbReference type="NCBIfam" id="NF003814">
    <property type="entry name" value="PRK05406.1-3"/>
    <property type="match status" value="1"/>
</dbReference>
<dbReference type="SUPFAM" id="SSF88713">
    <property type="entry name" value="Glycoside hydrolase/deacetylase"/>
    <property type="match status" value="1"/>
</dbReference>
<evidence type="ECO:0000313" key="3">
    <source>
        <dbReference type="Proteomes" id="UP000515976"/>
    </source>
</evidence>
<dbReference type="AlphaFoldDB" id="A0A7G9R292"/>
<dbReference type="CDD" id="cd10787">
    <property type="entry name" value="LamB_YcsF_like"/>
    <property type="match status" value="1"/>
</dbReference>
<evidence type="ECO:0000256" key="1">
    <source>
        <dbReference type="HAMAP-Rule" id="MF_00691"/>
    </source>
</evidence>
<comment type="subunit">
    <text evidence="1">Forms a complex composed of PxpA, PxpB and PxpC.</text>
</comment>
<dbReference type="EC" id="3.5.2.9" evidence="1"/>
<dbReference type="GO" id="GO:0005975">
    <property type="term" value="P:carbohydrate metabolic process"/>
    <property type="evidence" value="ECO:0007669"/>
    <property type="project" value="InterPro"/>
</dbReference>
<organism evidence="2 3">
    <name type="scientific">Phycicoccus endophyticus</name>
    <dbReference type="NCBI Taxonomy" id="1690220"/>
    <lineage>
        <taxon>Bacteria</taxon>
        <taxon>Bacillati</taxon>
        <taxon>Actinomycetota</taxon>
        <taxon>Actinomycetes</taxon>
        <taxon>Micrococcales</taxon>
        <taxon>Intrasporangiaceae</taxon>
        <taxon>Phycicoccus</taxon>
    </lineage>
</organism>
<dbReference type="KEGG" id="pei:H9L10_00980"/>
<dbReference type="GO" id="GO:0017168">
    <property type="term" value="F:5-oxoprolinase (ATP-hydrolyzing) activity"/>
    <property type="evidence" value="ECO:0007669"/>
    <property type="project" value="UniProtKB-UniRule"/>
</dbReference>
<dbReference type="Proteomes" id="UP000515976">
    <property type="component" value="Chromosome"/>
</dbReference>
<dbReference type="Gene3D" id="3.20.20.370">
    <property type="entry name" value="Glycoside hydrolase/deacetylase"/>
    <property type="match status" value="1"/>
</dbReference>
<protein>
    <recommendedName>
        <fullName evidence="1">5-oxoprolinase subunit A</fullName>
        <shortName evidence="1">5-OPase subunit A</shortName>
        <ecNumber evidence="1">3.5.2.9</ecNumber>
    </recommendedName>
    <alternativeName>
        <fullName evidence="1">5-oxoprolinase (ATP-hydrolyzing) subunit A</fullName>
    </alternativeName>
</protein>
<evidence type="ECO:0000313" key="2">
    <source>
        <dbReference type="EMBL" id="QNN49717.1"/>
    </source>
</evidence>
<comment type="catalytic activity">
    <reaction evidence="1">
        <text>5-oxo-L-proline + ATP + 2 H2O = L-glutamate + ADP + phosphate + H(+)</text>
        <dbReference type="Rhea" id="RHEA:10348"/>
        <dbReference type="ChEBI" id="CHEBI:15377"/>
        <dbReference type="ChEBI" id="CHEBI:15378"/>
        <dbReference type="ChEBI" id="CHEBI:29985"/>
        <dbReference type="ChEBI" id="CHEBI:30616"/>
        <dbReference type="ChEBI" id="CHEBI:43474"/>
        <dbReference type="ChEBI" id="CHEBI:58402"/>
        <dbReference type="ChEBI" id="CHEBI:456216"/>
        <dbReference type="EC" id="3.5.2.9"/>
    </reaction>
</comment>
<reference evidence="2 3" key="1">
    <citation type="submission" date="2020-08" db="EMBL/GenBank/DDBJ databases">
        <title>Genome sequence of Phycicoccus endophyticus JCM 31784T.</title>
        <authorList>
            <person name="Hyun D.-W."/>
            <person name="Bae J.-W."/>
        </authorList>
    </citation>
    <scope>NUCLEOTIDE SEQUENCE [LARGE SCALE GENOMIC DNA]</scope>
    <source>
        <strain evidence="2 3">JCM 31784</strain>
    </source>
</reference>
<name>A0A7G9R292_9MICO</name>
<dbReference type="InterPro" id="IPR005501">
    <property type="entry name" value="LamB/YcsF/PxpA-like"/>
</dbReference>